<dbReference type="AlphaFoldDB" id="A0A177EF32"/>
<feature type="region of interest" description="Disordered" evidence="1">
    <location>
        <begin position="38"/>
        <end position="157"/>
    </location>
</feature>
<dbReference type="Proteomes" id="UP000185944">
    <property type="component" value="Unassembled WGS sequence"/>
</dbReference>
<feature type="compositionally biased region" description="Low complexity" evidence="1">
    <location>
        <begin position="96"/>
        <end position="112"/>
    </location>
</feature>
<reference evidence="3 4" key="1">
    <citation type="submission" date="2016-02" db="EMBL/GenBank/DDBJ databases">
        <title>Discovery of a natural microsporidian pathogen with a broad tissue tropism in Caenorhabditis elegans.</title>
        <authorList>
            <person name="Luallen R.J."/>
            <person name="Reinke A.W."/>
            <person name="Tong L."/>
            <person name="Botts M.R."/>
            <person name="Felix M.-A."/>
            <person name="Troemel E.R."/>
        </authorList>
    </citation>
    <scope>NUCLEOTIDE SEQUENCE [LARGE SCALE GENOMIC DNA]</scope>
    <source>
        <strain evidence="3 4">JUm2807</strain>
    </source>
</reference>
<feature type="compositionally biased region" description="Basic and acidic residues" evidence="1">
    <location>
        <begin position="146"/>
        <end position="157"/>
    </location>
</feature>
<evidence type="ECO:0000313" key="4">
    <source>
        <dbReference type="Proteomes" id="UP000185944"/>
    </source>
</evidence>
<dbReference type="RefSeq" id="XP_067544247.1">
    <property type="nucleotide sequence ID" value="XM_067688150.1"/>
</dbReference>
<organism evidence="3 4">
    <name type="scientific">Nematocida displodere</name>
    <dbReference type="NCBI Taxonomy" id="1805483"/>
    <lineage>
        <taxon>Eukaryota</taxon>
        <taxon>Fungi</taxon>
        <taxon>Fungi incertae sedis</taxon>
        <taxon>Microsporidia</taxon>
        <taxon>Nematocida</taxon>
    </lineage>
</organism>
<evidence type="ECO:0000256" key="1">
    <source>
        <dbReference type="SAM" id="MobiDB-lite"/>
    </source>
</evidence>
<protein>
    <submittedName>
        <fullName evidence="3">Uncharacterized protein</fullName>
    </submittedName>
</protein>
<keyword evidence="2" id="KW-0732">Signal</keyword>
<proteinExistence type="predicted"/>
<feature type="chain" id="PRO_5008060337" evidence="2">
    <location>
        <begin position="21"/>
        <end position="157"/>
    </location>
</feature>
<feature type="compositionally biased region" description="Polar residues" evidence="1">
    <location>
        <begin position="38"/>
        <end position="49"/>
    </location>
</feature>
<feature type="signal peptide" evidence="2">
    <location>
        <begin position="1"/>
        <end position="20"/>
    </location>
</feature>
<name>A0A177EF32_9MICR</name>
<evidence type="ECO:0000256" key="2">
    <source>
        <dbReference type="SAM" id="SignalP"/>
    </source>
</evidence>
<evidence type="ECO:0000313" key="3">
    <source>
        <dbReference type="EMBL" id="OAG29599.1"/>
    </source>
</evidence>
<dbReference type="GeneID" id="93647082"/>
<keyword evidence="4" id="KW-1185">Reference proteome</keyword>
<feature type="compositionally biased region" description="Basic and acidic residues" evidence="1">
    <location>
        <begin position="119"/>
        <end position="133"/>
    </location>
</feature>
<sequence length="157" mass="16971">MVRVSLVVVSLALLVSLVLTKKSNPVTRSDSFEYTPFSRSASLTEETPPNTEPIYTEPINSAPEANAGGVELLYSEPLDSKNYTNENPPPLPPRNNPKASPSSEGSQSPLSGSGSGKGKGKDKPKDKPKDKSKTKGKWCFGKWGKKNRDILSKDPEI</sequence>
<dbReference type="VEuPathDB" id="MicrosporidiaDB:NEDG_00732"/>
<accession>A0A177EF32</accession>
<gene>
    <name evidence="3" type="ORF">NEDG_00732</name>
</gene>
<dbReference type="EMBL" id="LTDL01000040">
    <property type="protein sequence ID" value="OAG29599.1"/>
    <property type="molecule type" value="Genomic_DNA"/>
</dbReference>
<comment type="caution">
    <text evidence="3">The sequence shown here is derived from an EMBL/GenBank/DDBJ whole genome shotgun (WGS) entry which is preliminary data.</text>
</comment>